<dbReference type="OrthoDB" id="3231855at2759"/>
<evidence type="ECO:0000313" key="2">
    <source>
        <dbReference type="Proteomes" id="UP000299102"/>
    </source>
</evidence>
<dbReference type="SUPFAM" id="SSF52540">
    <property type="entry name" value="P-loop containing nucleoside triphosphate hydrolases"/>
    <property type="match status" value="1"/>
</dbReference>
<dbReference type="Proteomes" id="UP000299102">
    <property type="component" value="Unassembled WGS sequence"/>
</dbReference>
<accession>A0A4C1ZRG8</accession>
<dbReference type="PANTHER" id="PTHR13308">
    <property type="entry name" value="NEDD4-BINDING PROTEIN 2-LIKE 1"/>
    <property type="match status" value="1"/>
</dbReference>
<keyword evidence="2" id="KW-1185">Reference proteome</keyword>
<dbReference type="AlphaFoldDB" id="A0A4C1ZRG8"/>
<protein>
    <submittedName>
        <fullName evidence="1">NEDD4-binding protein 2-like 2</fullName>
    </submittedName>
</protein>
<gene>
    <name evidence="1" type="primary">N4BP2L2</name>
    <name evidence="1" type="ORF">EVAR_65251_1</name>
</gene>
<dbReference type="EMBL" id="BGZK01002089">
    <property type="protein sequence ID" value="GBP90540.1"/>
    <property type="molecule type" value="Genomic_DNA"/>
</dbReference>
<dbReference type="STRING" id="151549.A0A4C1ZRG8"/>
<comment type="caution">
    <text evidence="1">The sequence shown here is derived from an EMBL/GenBank/DDBJ whole genome shotgun (WGS) entry which is preliminary data.</text>
</comment>
<proteinExistence type="predicted"/>
<dbReference type="InterPro" id="IPR027417">
    <property type="entry name" value="P-loop_NTPase"/>
</dbReference>
<sequence>MEINTYYDTQQLDRIKCYNQHGYRTLVLMRGLPGSGKSYLANYIINVTVGASEMNYKMHIMSTDDLRIENGKYQYNRSQNQEVVEKNEDMVKLGTMKGLSPIVVDNTNLNVKSILPFLTYGVSEGYYIEFVMPHTPWSTDFNALVKKNQHGSKLEEILHKMSIFEEDLTPENVMKAYGLNYPPTKSPPVLRNIPPVRTICSST</sequence>
<dbReference type="InterPro" id="IPR026302">
    <property type="entry name" value="NEDD4-bd_p2"/>
</dbReference>
<evidence type="ECO:0000313" key="1">
    <source>
        <dbReference type="EMBL" id="GBP90540.1"/>
    </source>
</evidence>
<name>A0A4C1ZRG8_EUMVA</name>
<organism evidence="1 2">
    <name type="scientific">Eumeta variegata</name>
    <name type="common">Bagworm moth</name>
    <name type="synonym">Eumeta japonica</name>
    <dbReference type="NCBI Taxonomy" id="151549"/>
    <lineage>
        <taxon>Eukaryota</taxon>
        <taxon>Metazoa</taxon>
        <taxon>Ecdysozoa</taxon>
        <taxon>Arthropoda</taxon>
        <taxon>Hexapoda</taxon>
        <taxon>Insecta</taxon>
        <taxon>Pterygota</taxon>
        <taxon>Neoptera</taxon>
        <taxon>Endopterygota</taxon>
        <taxon>Lepidoptera</taxon>
        <taxon>Glossata</taxon>
        <taxon>Ditrysia</taxon>
        <taxon>Tineoidea</taxon>
        <taxon>Psychidae</taxon>
        <taxon>Oiketicinae</taxon>
        <taxon>Eumeta</taxon>
    </lineage>
</organism>
<reference evidence="1 2" key="1">
    <citation type="journal article" date="2019" name="Commun. Biol.">
        <title>The bagworm genome reveals a unique fibroin gene that provides high tensile strength.</title>
        <authorList>
            <person name="Kono N."/>
            <person name="Nakamura H."/>
            <person name="Ohtoshi R."/>
            <person name="Tomita M."/>
            <person name="Numata K."/>
            <person name="Arakawa K."/>
        </authorList>
    </citation>
    <scope>NUCLEOTIDE SEQUENCE [LARGE SCALE GENOMIC DNA]</scope>
</reference>
<dbReference type="Pfam" id="PF13671">
    <property type="entry name" value="AAA_33"/>
    <property type="match status" value="1"/>
</dbReference>
<dbReference type="Gene3D" id="3.40.50.300">
    <property type="entry name" value="P-loop containing nucleotide triphosphate hydrolases"/>
    <property type="match status" value="1"/>
</dbReference>
<dbReference type="PANTHER" id="PTHR13308:SF40">
    <property type="entry name" value="NEDD4-BINDING PROTEIN 2-LIKE 1"/>
    <property type="match status" value="1"/>
</dbReference>